<protein>
    <submittedName>
        <fullName evidence="2">Uncharacterized protein</fullName>
    </submittedName>
</protein>
<name>A0A124JUT3_9SPHN</name>
<sequence length="278" mass="31759">MTRLAVVLALVLAALPAAAKACVWLPVGNPSVAEQRHWSRVQTKQLQREAAKRLSSGQVAVDDELAELLVPNVRPIRLWFSDCGPEGELDLAGGIQGYNDNLFDDPRLKGIKRENHARVLREYQGQTILGPACNAEFRRRFAEWLQAELSAADREKAWLFLIARKREADHTGLNVYRRLVAFEYGTRRPPIRWVSENRWIARDLERFKRKKAAGRRLVAAMAAFWARQEPLLASDEAVCPSALATYRSDRENVISTILRERDEQVERWRQSRRAAPTP</sequence>
<organism evidence="2 3">
    <name type="scientific">Novosphingobium fuchskuhlense</name>
    <dbReference type="NCBI Taxonomy" id="1117702"/>
    <lineage>
        <taxon>Bacteria</taxon>
        <taxon>Pseudomonadati</taxon>
        <taxon>Pseudomonadota</taxon>
        <taxon>Alphaproteobacteria</taxon>
        <taxon>Sphingomonadales</taxon>
        <taxon>Sphingomonadaceae</taxon>
        <taxon>Novosphingobium</taxon>
    </lineage>
</organism>
<evidence type="ECO:0000256" key="1">
    <source>
        <dbReference type="SAM" id="SignalP"/>
    </source>
</evidence>
<reference evidence="2 3" key="1">
    <citation type="submission" date="2015-10" db="EMBL/GenBank/DDBJ databases">
        <title>Draft genome sequence of Novosphingobium fuchskuhlense DSM 25065 isolated from a surface water sample of the southwest basin of Lake Grosse Fuchskuhle.</title>
        <authorList>
            <person name="Ruckert C."/>
            <person name="Winkler A."/>
            <person name="Glaeser J."/>
            <person name="Grossart H.-P."/>
            <person name="Kalinowski J."/>
            <person name="Glaeser S."/>
        </authorList>
    </citation>
    <scope>NUCLEOTIDE SEQUENCE [LARGE SCALE GENOMIC DNA]</scope>
    <source>
        <strain evidence="2 3">FNE08-7</strain>
    </source>
</reference>
<gene>
    <name evidence="2" type="ORF">AQZ52_08070</name>
</gene>
<dbReference type="RefSeq" id="WP_067908243.1">
    <property type="nucleotide sequence ID" value="NZ_KQ954244.1"/>
</dbReference>
<evidence type="ECO:0000313" key="2">
    <source>
        <dbReference type="EMBL" id="KUR71572.1"/>
    </source>
</evidence>
<keyword evidence="1" id="KW-0732">Signal</keyword>
<feature type="chain" id="PRO_5007174838" evidence="1">
    <location>
        <begin position="20"/>
        <end position="278"/>
    </location>
</feature>
<comment type="caution">
    <text evidence="2">The sequence shown here is derived from an EMBL/GenBank/DDBJ whole genome shotgun (WGS) entry which is preliminary data.</text>
</comment>
<keyword evidence="3" id="KW-1185">Reference proteome</keyword>
<dbReference type="Proteomes" id="UP000058012">
    <property type="component" value="Unassembled WGS sequence"/>
</dbReference>
<dbReference type="EMBL" id="LLZS01000006">
    <property type="protein sequence ID" value="KUR71572.1"/>
    <property type="molecule type" value="Genomic_DNA"/>
</dbReference>
<evidence type="ECO:0000313" key="3">
    <source>
        <dbReference type="Proteomes" id="UP000058012"/>
    </source>
</evidence>
<dbReference type="STRING" id="1117702.AQZ52_08070"/>
<accession>A0A124JUT3</accession>
<dbReference type="AlphaFoldDB" id="A0A124JUT3"/>
<proteinExistence type="predicted"/>
<feature type="signal peptide" evidence="1">
    <location>
        <begin position="1"/>
        <end position="19"/>
    </location>
</feature>